<protein>
    <submittedName>
        <fullName evidence="1">Uncharacterized protein</fullName>
    </submittedName>
</protein>
<organism evidence="1 2">
    <name type="scientific">Choristoneura fumiferana</name>
    <name type="common">Spruce budworm moth</name>
    <name type="synonym">Archips fumiferana</name>
    <dbReference type="NCBI Taxonomy" id="7141"/>
    <lineage>
        <taxon>Eukaryota</taxon>
        <taxon>Metazoa</taxon>
        <taxon>Ecdysozoa</taxon>
        <taxon>Arthropoda</taxon>
        <taxon>Hexapoda</taxon>
        <taxon>Insecta</taxon>
        <taxon>Pterygota</taxon>
        <taxon>Neoptera</taxon>
        <taxon>Endopterygota</taxon>
        <taxon>Lepidoptera</taxon>
        <taxon>Glossata</taxon>
        <taxon>Ditrysia</taxon>
        <taxon>Tortricoidea</taxon>
        <taxon>Tortricidae</taxon>
        <taxon>Tortricinae</taxon>
        <taxon>Choristoneura</taxon>
    </lineage>
</organism>
<evidence type="ECO:0000313" key="1">
    <source>
        <dbReference type="EMBL" id="KAI8420967.1"/>
    </source>
</evidence>
<keyword evidence="2" id="KW-1185">Reference proteome</keyword>
<gene>
    <name evidence="1" type="ORF">MSG28_008116</name>
</gene>
<reference evidence="1 2" key="1">
    <citation type="journal article" date="2022" name="Genome Biol. Evol.">
        <title>The Spruce Budworm Genome: Reconstructing the Evolutionary History of Antifreeze Proteins.</title>
        <authorList>
            <person name="Beliveau C."/>
            <person name="Gagne P."/>
            <person name="Picq S."/>
            <person name="Vernygora O."/>
            <person name="Keeling C.I."/>
            <person name="Pinkney K."/>
            <person name="Doucet D."/>
            <person name="Wen F."/>
            <person name="Johnston J.S."/>
            <person name="Maaroufi H."/>
            <person name="Boyle B."/>
            <person name="Laroche J."/>
            <person name="Dewar K."/>
            <person name="Juretic N."/>
            <person name="Blackburn G."/>
            <person name="Nisole A."/>
            <person name="Brunet B."/>
            <person name="Brandao M."/>
            <person name="Lumley L."/>
            <person name="Duan J."/>
            <person name="Quan G."/>
            <person name="Lucarotti C.J."/>
            <person name="Roe A.D."/>
            <person name="Sperling F.A.H."/>
            <person name="Levesque R.C."/>
            <person name="Cusson M."/>
        </authorList>
    </citation>
    <scope>NUCLEOTIDE SEQUENCE [LARGE SCALE GENOMIC DNA]</scope>
    <source>
        <strain evidence="1">Glfc:IPQL:Cfum</strain>
    </source>
</reference>
<evidence type="ECO:0000313" key="2">
    <source>
        <dbReference type="Proteomes" id="UP001064048"/>
    </source>
</evidence>
<name>A0ACC0JA11_CHOFU</name>
<dbReference type="EMBL" id="CM046113">
    <property type="protein sequence ID" value="KAI8420967.1"/>
    <property type="molecule type" value="Genomic_DNA"/>
</dbReference>
<proteinExistence type="predicted"/>
<accession>A0ACC0JA11</accession>
<dbReference type="Proteomes" id="UP001064048">
    <property type="component" value="Chromosome 13"/>
</dbReference>
<sequence>MHQHWRTSCPAYTGAAYRGVVRKSRYALPTGRRPVTQSLGDKCTSVLDILAAESAHPLTISLYVETNSDLIESKHDISAMVLSRSTSWNNQTLSLSTVPVSTATASSEKDMSTEKVFTKRARTAYTSAQLVELENEFHQSKYLCRPRRIELANFLQLSERQIKIWFQNRRMKDKKDNKNNKPSSSVEDISSTSSKGQDHQMSHGRGCSGHDRHRRLLTDGHLSHHKITLTPKETVPRPPEYSSVNALKPTMIMKGPQNPSALPPYTPLTYSSYYPASSKTAYSPLQESYRYSNDDSLMPTLNSLSTLPIDAYVPNGAGLKLTDDVSEFSTSYAFYSPQSSGMNTLPHTSEGYGFGTIPSNPVPAYEDSSLLTRSSNVSLPQDLYYSYSINQDSANQLPSTSTGNMHQHWRTSCPAYTGAAYRGVVRKSRYALPTGRRPGDSVPRRQCVMALSDHPSFRHCPDGAFCARGYSRLDTRAFPRYWSCIPYTLSRFSHYGTRECLSASALARKTLRLDREYRILIEEHFVLYVSPPGYLGFVVAPLTNSSQGTALRRLTALTEPAGDGVVTSLRQN</sequence>
<comment type="caution">
    <text evidence="1">The sequence shown here is derived from an EMBL/GenBank/DDBJ whole genome shotgun (WGS) entry which is preliminary data.</text>
</comment>